<dbReference type="FunFam" id="3.90.1530.30:FF:000001">
    <property type="entry name" value="Chromosome partitioning protein ParB"/>
    <property type="match status" value="1"/>
</dbReference>
<dbReference type="PANTHER" id="PTHR33375:SF7">
    <property type="entry name" value="CHROMOSOME 2-PARTITIONING PROTEIN PARB-RELATED"/>
    <property type="match status" value="1"/>
</dbReference>
<dbReference type="Pfam" id="PF02195">
    <property type="entry name" value="ParB_N"/>
    <property type="match status" value="1"/>
</dbReference>
<dbReference type="Gene3D" id="1.10.10.2830">
    <property type="match status" value="1"/>
</dbReference>
<dbReference type="InterPro" id="IPR041468">
    <property type="entry name" value="HTH_ParB/Spo0J"/>
</dbReference>
<evidence type="ECO:0000313" key="5">
    <source>
        <dbReference type="EMBL" id="MBD2770982.1"/>
    </source>
</evidence>
<keyword evidence="2" id="KW-0238">DNA-binding</keyword>
<organism evidence="5 6">
    <name type="scientific">Iningainema tapete BLCC-T55</name>
    <dbReference type="NCBI Taxonomy" id="2748662"/>
    <lineage>
        <taxon>Bacteria</taxon>
        <taxon>Bacillati</taxon>
        <taxon>Cyanobacteriota</taxon>
        <taxon>Cyanophyceae</taxon>
        <taxon>Nostocales</taxon>
        <taxon>Scytonemataceae</taxon>
        <taxon>Iningainema tapete</taxon>
    </lineage>
</organism>
<reference evidence="5" key="1">
    <citation type="submission" date="2020-09" db="EMBL/GenBank/DDBJ databases">
        <title>Iningainema tapete sp. nov. (Scytonemataceae, Cyanobacteria) from greenhouses in central Florida (USA) produces two types of nodularin with biosynthetic potential for microcystin-LR and anabaenopeptins.</title>
        <authorList>
            <person name="Berthold D.E."/>
            <person name="Lefler F.W."/>
            <person name="Huang I.-S."/>
            <person name="Abdulla H."/>
            <person name="Zimba P.V."/>
            <person name="Laughinghouse H.D. IV."/>
        </authorList>
    </citation>
    <scope>NUCLEOTIDE SEQUENCE</scope>
    <source>
        <strain evidence="5">BLCCT55</strain>
    </source>
</reference>
<dbReference type="SUPFAM" id="SSF110849">
    <property type="entry name" value="ParB/Sulfiredoxin"/>
    <property type="match status" value="1"/>
</dbReference>
<gene>
    <name evidence="5" type="ORF">ICL16_02290</name>
</gene>
<dbReference type="Gene3D" id="3.90.1530.30">
    <property type="match status" value="1"/>
</dbReference>
<accession>A0A8J6XEB9</accession>
<dbReference type="InterPro" id="IPR050336">
    <property type="entry name" value="Chromosome_partition/occlusion"/>
</dbReference>
<evidence type="ECO:0000256" key="3">
    <source>
        <dbReference type="SAM" id="MobiDB-lite"/>
    </source>
</evidence>
<feature type="domain" description="ParB-like N-terminal" evidence="4">
    <location>
        <begin position="31"/>
        <end position="123"/>
    </location>
</feature>
<comment type="caution">
    <text evidence="5">The sequence shown here is derived from an EMBL/GenBank/DDBJ whole genome shotgun (WGS) entry which is preliminary data.</text>
</comment>
<feature type="region of interest" description="Disordered" evidence="3">
    <location>
        <begin position="312"/>
        <end position="344"/>
    </location>
</feature>
<dbReference type="PANTHER" id="PTHR33375">
    <property type="entry name" value="CHROMOSOME-PARTITIONING PROTEIN PARB-RELATED"/>
    <property type="match status" value="1"/>
</dbReference>
<dbReference type="SUPFAM" id="SSF109709">
    <property type="entry name" value="KorB DNA-binding domain-like"/>
    <property type="match status" value="1"/>
</dbReference>
<dbReference type="GO" id="GO:0005694">
    <property type="term" value="C:chromosome"/>
    <property type="evidence" value="ECO:0007669"/>
    <property type="project" value="TreeGrafter"/>
</dbReference>
<keyword evidence="6" id="KW-1185">Reference proteome</keyword>
<feature type="compositionally biased region" description="Basic and acidic residues" evidence="3">
    <location>
        <begin position="326"/>
        <end position="344"/>
    </location>
</feature>
<comment type="similarity">
    <text evidence="1">Belongs to the ParB family.</text>
</comment>
<evidence type="ECO:0000256" key="1">
    <source>
        <dbReference type="ARBA" id="ARBA00006295"/>
    </source>
</evidence>
<evidence type="ECO:0000259" key="4">
    <source>
        <dbReference type="SMART" id="SM00470"/>
    </source>
</evidence>
<dbReference type="InterPro" id="IPR036086">
    <property type="entry name" value="ParB/Sulfiredoxin_sf"/>
</dbReference>
<dbReference type="InterPro" id="IPR004437">
    <property type="entry name" value="ParB/RepB/Spo0J"/>
</dbReference>
<dbReference type="GO" id="GO:0003677">
    <property type="term" value="F:DNA binding"/>
    <property type="evidence" value="ECO:0007669"/>
    <property type="project" value="UniProtKB-KW"/>
</dbReference>
<dbReference type="AlphaFoldDB" id="A0A8J6XEB9"/>
<dbReference type="EMBL" id="JACXAE010000011">
    <property type="protein sequence ID" value="MBD2770982.1"/>
    <property type="molecule type" value="Genomic_DNA"/>
</dbReference>
<dbReference type="GO" id="GO:0007059">
    <property type="term" value="P:chromosome segregation"/>
    <property type="evidence" value="ECO:0007669"/>
    <property type="project" value="TreeGrafter"/>
</dbReference>
<proteinExistence type="inferred from homology"/>
<dbReference type="NCBIfam" id="TIGR00180">
    <property type="entry name" value="parB_part"/>
    <property type="match status" value="1"/>
</dbReference>
<dbReference type="Pfam" id="PF17762">
    <property type="entry name" value="HTH_ParB"/>
    <property type="match status" value="1"/>
</dbReference>
<dbReference type="Proteomes" id="UP000629098">
    <property type="component" value="Unassembled WGS sequence"/>
</dbReference>
<evidence type="ECO:0000313" key="6">
    <source>
        <dbReference type="Proteomes" id="UP000629098"/>
    </source>
</evidence>
<dbReference type="SMART" id="SM00470">
    <property type="entry name" value="ParB"/>
    <property type="match status" value="1"/>
</dbReference>
<dbReference type="InterPro" id="IPR003115">
    <property type="entry name" value="ParB_N"/>
</dbReference>
<protein>
    <submittedName>
        <fullName evidence="5">ParB/RepB/Spo0J family partition protein</fullName>
    </submittedName>
</protein>
<evidence type="ECO:0000256" key="2">
    <source>
        <dbReference type="ARBA" id="ARBA00023125"/>
    </source>
</evidence>
<sequence>MTRTRKTELPYKAKADLSVLMGEESPDTATLLLPIDSISLPDTQPRRYFDPVKMEQLVQSVKTHGILENLLVRPIPDKDNQYELVAGERRYRAATVAGLKEVPVTIRELTDVQALQVSLVENLLREDLNPVEETEGILQLLSIRLSMPVTDIPSLLYKMQHEAKGNTAQNVLGNEQGQGIIAVFEELGKLSWESFASSRLPLLKLPPDILEALRAGKIEYTKAQSIARVKDTKLRQPLLEEAIASNLSLSALRERVKALQPQAPQESPKATIQSITRRLSQSKIWSDPKKWKQVQALLKKLEALIPVEQAEEPVEPVAEQLTEQVNSKEEPVEEKAPDKIDSEE</sequence>
<name>A0A8J6XEB9_9CYAN</name>
<dbReference type="RefSeq" id="WP_190825281.1">
    <property type="nucleotide sequence ID" value="NZ_CAWPPI010000011.1"/>
</dbReference>